<dbReference type="GeneID" id="45657246"/>
<proteinExistence type="predicted"/>
<organism evidence="1 2">
    <name type="scientific">Photorhabdus luminescens</name>
    <name type="common">Xenorhabdus luminescens</name>
    <dbReference type="NCBI Taxonomy" id="29488"/>
    <lineage>
        <taxon>Bacteria</taxon>
        <taxon>Pseudomonadati</taxon>
        <taxon>Pseudomonadota</taxon>
        <taxon>Gammaproteobacteria</taxon>
        <taxon>Enterobacterales</taxon>
        <taxon>Morganellaceae</taxon>
        <taxon>Photorhabdus</taxon>
    </lineage>
</organism>
<dbReference type="AlphaFoldDB" id="A0A1G5RFL9"/>
<evidence type="ECO:0000313" key="2">
    <source>
        <dbReference type="Proteomes" id="UP000183223"/>
    </source>
</evidence>
<reference evidence="2" key="1">
    <citation type="submission" date="2016-10" db="EMBL/GenBank/DDBJ databases">
        <authorList>
            <person name="Varghese N."/>
            <person name="Submissions S."/>
        </authorList>
    </citation>
    <scope>NUCLEOTIDE SEQUENCE [LARGE SCALE GENOMIC DNA]</scope>
    <source>
        <strain evidence="2">ATCC 29999</strain>
    </source>
</reference>
<dbReference type="EMBL" id="FMWJ01000032">
    <property type="protein sequence ID" value="SCZ72853.1"/>
    <property type="molecule type" value="Genomic_DNA"/>
</dbReference>
<protein>
    <submittedName>
        <fullName evidence="1">Uncharacterized protein</fullName>
    </submittedName>
</protein>
<keyword evidence="2" id="KW-1185">Reference proteome</keyword>
<dbReference type="Proteomes" id="UP000183223">
    <property type="component" value="Unassembled WGS sequence"/>
</dbReference>
<sequence>MSFCEQDREFFNWKKRFGEYFSAGLFTIEAISILKKQSLIEEMMIKKSMKNISLFAETIFRDLILSHTTIIPPGTQLATNQNTVVIIMVQSLNLLMSIKFKVILNLILFTTSFSELIDTAINGKLNLDLAANWETKDNKV</sequence>
<accession>A0A1G5RFL9</accession>
<evidence type="ECO:0000313" key="1">
    <source>
        <dbReference type="EMBL" id="SCZ72853.1"/>
    </source>
</evidence>
<name>A0A1G5RFL9_PHOLU</name>
<gene>
    <name evidence="1" type="ORF">SAMN02982990_04134</name>
</gene>
<dbReference type="RefSeq" id="WP_049584358.1">
    <property type="nucleotide sequence ID" value="NZ_CAWQXX010000057.1"/>
</dbReference>